<sequence length="293" mass="33627">MCDAIGMRRSAYSYSTFWQNLSSVNQWREPVDIIVDSIFEYSALMEQVDQFMINGSRDRQANLRTGDQLLDSCLSLRDRLDFDFCEMQISLGMPWSSSHQSAYWSQLEHTITRDLFPDAIEYSSISCAEGHLLYYATLILLYPLMDQLLVFLNRPRNNATFSLWNVPRSWMETPHPAKSTSEMPENLLNMAEHYVDLICRSAKFLVPPETKAMGAQILLAPFSQATQFFRTQEASAKHYWCQAVFMLLPRLGLGIAPFLKDMIWPKYKAATGKKLSSTSPETSSDDSSPWYTD</sequence>
<evidence type="ECO:0000256" key="1">
    <source>
        <dbReference type="SAM" id="MobiDB-lite"/>
    </source>
</evidence>
<proteinExistence type="predicted"/>
<dbReference type="Proteomes" id="UP001146351">
    <property type="component" value="Unassembled WGS sequence"/>
</dbReference>
<evidence type="ECO:0000313" key="2">
    <source>
        <dbReference type="EMBL" id="KAJ5183372.1"/>
    </source>
</evidence>
<dbReference type="OrthoDB" id="4491390at2759"/>
<protein>
    <submittedName>
        <fullName evidence="2">Uncharacterized protein</fullName>
    </submittedName>
</protein>
<dbReference type="AlphaFoldDB" id="A0A9W9ISZ1"/>
<feature type="region of interest" description="Disordered" evidence="1">
    <location>
        <begin position="272"/>
        <end position="293"/>
    </location>
</feature>
<keyword evidence="3" id="KW-1185">Reference proteome</keyword>
<evidence type="ECO:0000313" key="3">
    <source>
        <dbReference type="Proteomes" id="UP001146351"/>
    </source>
</evidence>
<gene>
    <name evidence="2" type="ORF">N7492_000988</name>
</gene>
<name>A0A9W9ISZ1_9EURO</name>
<organism evidence="2 3">
    <name type="scientific">Penicillium capsulatum</name>
    <dbReference type="NCBI Taxonomy" id="69766"/>
    <lineage>
        <taxon>Eukaryota</taxon>
        <taxon>Fungi</taxon>
        <taxon>Dikarya</taxon>
        <taxon>Ascomycota</taxon>
        <taxon>Pezizomycotina</taxon>
        <taxon>Eurotiomycetes</taxon>
        <taxon>Eurotiomycetidae</taxon>
        <taxon>Eurotiales</taxon>
        <taxon>Aspergillaceae</taxon>
        <taxon>Penicillium</taxon>
    </lineage>
</organism>
<reference evidence="2" key="2">
    <citation type="journal article" date="2023" name="IMA Fungus">
        <title>Comparative genomic study of the Penicillium genus elucidates a diverse pangenome and 15 lateral gene transfer events.</title>
        <authorList>
            <person name="Petersen C."/>
            <person name="Sorensen T."/>
            <person name="Nielsen M.R."/>
            <person name="Sondergaard T.E."/>
            <person name="Sorensen J.L."/>
            <person name="Fitzpatrick D.A."/>
            <person name="Frisvad J.C."/>
            <person name="Nielsen K.L."/>
        </authorList>
    </citation>
    <scope>NUCLEOTIDE SEQUENCE</scope>
    <source>
        <strain evidence="2">IBT 21917</strain>
    </source>
</reference>
<dbReference type="EMBL" id="JAPQKO010000001">
    <property type="protein sequence ID" value="KAJ5183372.1"/>
    <property type="molecule type" value="Genomic_DNA"/>
</dbReference>
<feature type="compositionally biased region" description="Low complexity" evidence="1">
    <location>
        <begin position="276"/>
        <end position="293"/>
    </location>
</feature>
<accession>A0A9W9ISZ1</accession>
<comment type="caution">
    <text evidence="2">The sequence shown here is derived from an EMBL/GenBank/DDBJ whole genome shotgun (WGS) entry which is preliminary data.</text>
</comment>
<reference evidence="2" key="1">
    <citation type="submission" date="2022-11" db="EMBL/GenBank/DDBJ databases">
        <authorList>
            <person name="Petersen C."/>
        </authorList>
    </citation>
    <scope>NUCLEOTIDE SEQUENCE</scope>
    <source>
        <strain evidence="2">IBT 21917</strain>
    </source>
</reference>